<gene>
    <name evidence="1" type="ORF">D9Q81_08290</name>
</gene>
<dbReference type="Gene3D" id="3.40.50.720">
    <property type="entry name" value="NAD(P)-binding Rossmann-like Domain"/>
    <property type="match status" value="1"/>
</dbReference>
<dbReference type="Gene3D" id="3.30.1780.10">
    <property type="entry name" value="ornithine cyclodeaminase, domain 1"/>
    <property type="match status" value="1"/>
</dbReference>
<dbReference type="InterPro" id="IPR003462">
    <property type="entry name" value="ODC_Mu_crystall"/>
</dbReference>
<name>A0A3R9QPV0_9CREN</name>
<dbReference type="PANTHER" id="PTHR13812">
    <property type="entry name" value="KETIMINE REDUCTASE MU-CRYSTALLIN"/>
    <property type="match status" value="1"/>
</dbReference>
<evidence type="ECO:0000313" key="2">
    <source>
        <dbReference type="Proteomes" id="UP000278149"/>
    </source>
</evidence>
<evidence type="ECO:0000313" key="1">
    <source>
        <dbReference type="EMBL" id="RSN67466.1"/>
    </source>
</evidence>
<dbReference type="RefSeq" id="WP_125742712.1">
    <property type="nucleotide sequence ID" value="NZ_RCOR01000043.1"/>
</dbReference>
<reference evidence="1 2" key="1">
    <citation type="submission" date="2018-10" db="EMBL/GenBank/DDBJ databases">
        <title>Co-occurring genomic capacity for anaerobic methane metabolism and dissimilatory sulfite reduction discovered in the Korarchaeota.</title>
        <authorList>
            <person name="Mckay L.J."/>
            <person name="Dlakic M."/>
            <person name="Fields M.W."/>
            <person name="Delmont T.O."/>
            <person name="Eren A.M."/>
            <person name="Jay Z.J."/>
            <person name="Klingelsmith K.B."/>
            <person name="Rusch D.B."/>
            <person name="Inskeep W.P."/>
        </authorList>
    </citation>
    <scope>NUCLEOTIDE SEQUENCE [LARGE SCALE GENOMIC DNA]</scope>
    <source>
        <strain evidence="1 2">WS</strain>
    </source>
</reference>
<proteinExistence type="predicted"/>
<dbReference type="AlphaFoldDB" id="A0A3R9QPV0"/>
<organism evidence="1 2">
    <name type="scientific">Candidatus Korarchaeum cryptofilum</name>
    <dbReference type="NCBI Taxonomy" id="498846"/>
    <lineage>
        <taxon>Archaea</taxon>
        <taxon>Thermoproteota</taxon>
        <taxon>Candidatus Korarchaeia</taxon>
        <taxon>Candidatus Korarchaeales</taxon>
        <taxon>Candidatus Korarchaeaceae</taxon>
        <taxon>Candidatus Korarchaeum</taxon>
    </lineage>
</organism>
<dbReference type="Pfam" id="PF02423">
    <property type="entry name" value="OCD_Mu_crystall"/>
    <property type="match status" value="1"/>
</dbReference>
<accession>A0A3R9QPV0</accession>
<dbReference type="PANTHER" id="PTHR13812:SF19">
    <property type="entry name" value="KETIMINE REDUCTASE MU-CRYSTALLIN"/>
    <property type="match status" value="1"/>
</dbReference>
<protein>
    <submittedName>
        <fullName evidence="1">Ornithine cyclodeaminase family protein</fullName>
    </submittedName>
</protein>
<dbReference type="GO" id="GO:0005737">
    <property type="term" value="C:cytoplasm"/>
    <property type="evidence" value="ECO:0007669"/>
    <property type="project" value="TreeGrafter"/>
</dbReference>
<dbReference type="PIRSF" id="PIRSF001439">
    <property type="entry name" value="CryM"/>
    <property type="match status" value="1"/>
</dbReference>
<comment type="caution">
    <text evidence="1">The sequence shown here is derived from an EMBL/GenBank/DDBJ whole genome shotgun (WGS) entry which is preliminary data.</text>
</comment>
<dbReference type="Proteomes" id="UP000278149">
    <property type="component" value="Unassembled WGS sequence"/>
</dbReference>
<dbReference type="EMBL" id="RCOR01000043">
    <property type="protein sequence ID" value="RSN67466.1"/>
    <property type="molecule type" value="Genomic_DNA"/>
</dbReference>
<sequence>MAHEILYLSYKDVESLNLEPDLIIAAVEDSFRQKGLGLVEMPPKPGIHPRKDSFIHAMPAYLKGSDAAGLKWISGNPENPKRGLPYIAGILILNDPETGFPIAVMDATWLTAYRTAGATAVAAKYLARRESEVLAVLGCGTQGRSNTLMLSKILPIKTVKAYDINERALASYEAFVREKMGIDVIKASSPREAIEGSDVIVTAGLLLKEPNPVIEAGWVKPGVSAFPLDYDSYWKSSAIASMDKFYTDDIEQLLYSIKGGWIRPIERIFGELGEVVAGKKPGRESEREKIMCMNLGLACHDVAVGKLIYEEARRKGVGTHLPWL</sequence>
<dbReference type="InterPro" id="IPR036291">
    <property type="entry name" value="NAD(P)-bd_dom_sf"/>
</dbReference>
<dbReference type="InterPro" id="IPR023401">
    <property type="entry name" value="ODC_N"/>
</dbReference>
<dbReference type="SUPFAM" id="SSF51735">
    <property type="entry name" value="NAD(P)-binding Rossmann-fold domains"/>
    <property type="match status" value="1"/>
</dbReference>